<proteinExistence type="predicted"/>
<feature type="domain" description="DUF6699" evidence="1">
    <location>
        <begin position="236"/>
        <end position="371"/>
    </location>
</feature>
<gene>
    <name evidence="2" type="ORF">F5878DRAFT_102967</name>
</gene>
<dbReference type="AlphaFoldDB" id="A0AA38PBE0"/>
<organism evidence="2 3">
    <name type="scientific">Lentinula raphanica</name>
    <dbReference type="NCBI Taxonomy" id="153919"/>
    <lineage>
        <taxon>Eukaryota</taxon>
        <taxon>Fungi</taxon>
        <taxon>Dikarya</taxon>
        <taxon>Basidiomycota</taxon>
        <taxon>Agaricomycotina</taxon>
        <taxon>Agaricomycetes</taxon>
        <taxon>Agaricomycetidae</taxon>
        <taxon>Agaricales</taxon>
        <taxon>Marasmiineae</taxon>
        <taxon>Omphalotaceae</taxon>
        <taxon>Lentinula</taxon>
    </lineage>
</organism>
<reference evidence="2" key="1">
    <citation type="submission" date="2022-08" db="EMBL/GenBank/DDBJ databases">
        <authorList>
            <consortium name="DOE Joint Genome Institute"/>
            <person name="Min B."/>
            <person name="Riley R."/>
            <person name="Sierra-Patev S."/>
            <person name="Naranjo-Ortiz M."/>
            <person name="Looney B."/>
            <person name="Konkel Z."/>
            <person name="Slot J.C."/>
            <person name="Sakamoto Y."/>
            <person name="Steenwyk J.L."/>
            <person name="Rokas A."/>
            <person name="Carro J."/>
            <person name="Camarero S."/>
            <person name="Ferreira P."/>
            <person name="Molpeceres G."/>
            <person name="Ruiz-Duenas F.J."/>
            <person name="Serrano A."/>
            <person name="Henrissat B."/>
            <person name="Drula E."/>
            <person name="Hughes K.W."/>
            <person name="Mata J.L."/>
            <person name="Ishikawa N.K."/>
            <person name="Vargas-Isla R."/>
            <person name="Ushijima S."/>
            <person name="Smith C.A."/>
            <person name="Ahrendt S."/>
            <person name="Andreopoulos W."/>
            <person name="He G."/>
            <person name="Labutti K."/>
            <person name="Lipzen A."/>
            <person name="Ng V."/>
            <person name="Sandor L."/>
            <person name="Barry K."/>
            <person name="Martinez A.T."/>
            <person name="Xiao Y."/>
            <person name="Gibbons J.G."/>
            <person name="Terashima K."/>
            <person name="Hibbett D.S."/>
            <person name="Grigoriev I.V."/>
        </authorList>
    </citation>
    <scope>NUCLEOTIDE SEQUENCE</scope>
    <source>
        <strain evidence="2">TFB9207</strain>
    </source>
</reference>
<dbReference type="EMBL" id="MU806109">
    <property type="protein sequence ID" value="KAJ3839793.1"/>
    <property type="molecule type" value="Genomic_DNA"/>
</dbReference>
<evidence type="ECO:0000313" key="2">
    <source>
        <dbReference type="EMBL" id="KAJ3839793.1"/>
    </source>
</evidence>
<sequence>MSILIEGYRPHAFFYLRSVNDLSVPWVPSPLTPARPLPPSSVGSPRTKKTLQFRIPDSSPLSPLLETGTRASERRKHRHLSFLRSVKKRLKPRKTESRKTVTPVHKILEVEIEQCDPAELEPSATVTPPVPLSDWKAWSYYARPCVNGVNVNNLSPKPKLDVEIDVQMLFDYLKSPGGTPHPERWIKGQKHPALPPRPAAWKRVDPNEPVPFPWEVQLNPLISHSIMMFPGFTPLFWNIKNRPELVFFLTEDGGLQFAMDNDLCQPATCPLVTHMYICAYAFAPEWNVQYRLPWPLMLQCRDGITCEDIVIGFYQNFNQDVSQREYEKWDEEIQRSAKKSHAEEERGWTEDYRVKRADFFGDNVYYRGLAPSLNVEGWVMFLGPEPPMMIKDYPW</sequence>
<name>A0AA38PBE0_9AGAR</name>
<dbReference type="InterPro" id="IPR046522">
    <property type="entry name" value="DUF6699"/>
</dbReference>
<protein>
    <recommendedName>
        <fullName evidence="1">DUF6699 domain-containing protein</fullName>
    </recommendedName>
</protein>
<dbReference type="Proteomes" id="UP001163846">
    <property type="component" value="Unassembled WGS sequence"/>
</dbReference>
<accession>A0AA38PBE0</accession>
<keyword evidence="3" id="KW-1185">Reference proteome</keyword>
<evidence type="ECO:0000313" key="3">
    <source>
        <dbReference type="Proteomes" id="UP001163846"/>
    </source>
</evidence>
<comment type="caution">
    <text evidence="2">The sequence shown here is derived from an EMBL/GenBank/DDBJ whole genome shotgun (WGS) entry which is preliminary data.</text>
</comment>
<dbReference type="Pfam" id="PF20415">
    <property type="entry name" value="DUF6699"/>
    <property type="match status" value="1"/>
</dbReference>
<evidence type="ECO:0000259" key="1">
    <source>
        <dbReference type="Pfam" id="PF20415"/>
    </source>
</evidence>